<name>A0ACB5TA24_AMBMO</name>
<protein>
    <submittedName>
        <fullName evidence="1">Unnamed protein product</fullName>
    </submittedName>
</protein>
<accession>A0ACB5TA24</accession>
<evidence type="ECO:0000313" key="1">
    <source>
        <dbReference type="EMBL" id="GME84553.1"/>
    </source>
</evidence>
<sequence>MVNRIYHFENRDTQRGYGSIFGPNGPGDSMVSHDGLKQKITFDVADFGYDPHPNKPDSISASTTIKPGQSVSSNFVKPRDSTMDGVASMGETKYNTKNGDGEGLCFWKTNFAELIGYRYGRLEKHWGRYRSQTFKIGGITESKKTLLGVTLEIGNGQSEEHQVQEFNFAAEVGLTYCFRPGDLDDEVVTVKGSFEKPEFRADLIDELEDVTPSVDVNGGVFVKQVSSHVSSCKVFLATTNRLSPLERQSILELYFYLSILTNHDIEAKSTLQKLKESLPLTSKSEKLAVLESYYLEAIGSISTSSSTSQEKKGVKQASSLKKPDTVLKELEDYLTQVQSLIVNDENKSRAMSLTSQQAGPLSRMTPNDLRTIVKRKVALHKSFSSIDTYVNKLIEFLLVNTMDPFTWQELGQTYHELGELTKAHSCFMEIAVLQPLNYKNWLQLADLEVELFYSGDLVAFNLLNDSILHYLRAVELCEVLVDGWIGLIVALELIPVSEMEKSGVNSKLKPLEDLKGKYGQLLELATKKVSEFVELGLITDDKKLSSVKAVLSDTK</sequence>
<evidence type="ECO:0000313" key="2">
    <source>
        <dbReference type="Proteomes" id="UP001165064"/>
    </source>
</evidence>
<comment type="caution">
    <text evidence="1">The sequence shown here is derived from an EMBL/GenBank/DDBJ whole genome shotgun (WGS) entry which is preliminary data.</text>
</comment>
<keyword evidence="2" id="KW-1185">Reference proteome</keyword>
<gene>
    <name evidence="1" type="ORF">Amon02_000692300</name>
</gene>
<dbReference type="EMBL" id="BSXS01005573">
    <property type="protein sequence ID" value="GME84553.1"/>
    <property type="molecule type" value="Genomic_DNA"/>
</dbReference>
<dbReference type="Proteomes" id="UP001165064">
    <property type="component" value="Unassembled WGS sequence"/>
</dbReference>
<proteinExistence type="predicted"/>
<organism evidence="1 2">
    <name type="scientific">Ambrosiozyma monospora</name>
    <name type="common">Yeast</name>
    <name type="synonym">Endomycopsis monosporus</name>
    <dbReference type="NCBI Taxonomy" id="43982"/>
    <lineage>
        <taxon>Eukaryota</taxon>
        <taxon>Fungi</taxon>
        <taxon>Dikarya</taxon>
        <taxon>Ascomycota</taxon>
        <taxon>Saccharomycotina</taxon>
        <taxon>Pichiomycetes</taxon>
        <taxon>Pichiales</taxon>
        <taxon>Pichiaceae</taxon>
        <taxon>Ambrosiozyma</taxon>
    </lineage>
</organism>
<reference evidence="1" key="1">
    <citation type="submission" date="2023-04" db="EMBL/GenBank/DDBJ databases">
        <title>Ambrosiozyma monospora NBRC 10751.</title>
        <authorList>
            <person name="Ichikawa N."/>
            <person name="Sato H."/>
            <person name="Tonouchi N."/>
        </authorList>
    </citation>
    <scope>NUCLEOTIDE SEQUENCE</scope>
    <source>
        <strain evidence="1">NBRC 10751</strain>
    </source>
</reference>